<evidence type="ECO:0000313" key="2">
    <source>
        <dbReference type="Proteomes" id="UP001224781"/>
    </source>
</evidence>
<keyword evidence="2" id="KW-1185">Reference proteome</keyword>
<name>A0ABU0UP62_9HYPH</name>
<evidence type="ECO:0000313" key="1">
    <source>
        <dbReference type="EMBL" id="MDQ1186755.1"/>
    </source>
</evidence>
<protein>
    <submittedName>
        <fullName evidence="1">Uncharacterized protein</fullName>
    </submittedName>
</protein>
<proteinExistence type="predicted"/>
<sequence length="69" mass="7528">MPDKTHPAAVVKAKAKVQRVSAHAARSLKNSVLAFLGLPITSTDRLAVQQKLKQIKRMEGSTMIEEKCA</sequence>
<comment type="caution">
    <text evidence="1">The sequence shown here is derived from an EMBL/GenBank/DDBJ whole genome shotgun (WGS) entry which is preliminary data.</text>
</comment>
<gene>
    <name evidence="1" type="ORF">QE408_003898</name>
</gene>
<dbReference type="RefSeq" id="WP_306933943.1">
    <property type="nucleotide sequence ID" value="NZ_JAUTBL010000002.1"/>
</dbReference>
<organism evidence="1 2">
    <name type="scientific">Agrobacterium larrymoorei</name>
    <dbReference type="NCBI Taxonomy" id="160699"/>
    <lineage>
        <taxon>Bacteria</taxon>
        <taxon>Pseudomonadati</taxon>
        <taxon>Pseudomonadota</taxon>
        <taxon>Alphaproteobacteria</taxon>
        <taxon>Hyphomicrobiales</taxon>
        <taxon>Rhizobiaceae</taxon>
        <taxon>Rhizobium/Agrobacterium group</taxon>
        <taxon>Agrobacterium</taxon>
    </lineage>
</organism>
<accession>A0ABU0UP62</accession>
<dbReference type="Proteomes" id="UP001224781">
    <property type="component" value="Unassembled WGS sequence"/>
</dbReference>
<reference evidence="1 2" key="1">
    <citation type="submission" date="2023-07" db="EMBL/GenBank/DDBJ databases">
        <title>Functional and genomic diversity of the sorghum phyllosphere microbiome.</title>
        <authorList>
            <person name="Shade A."/>
        </authorList>
    </citation>
    <scope>NUCLEOTIDE SEQUENCE [LARGE SCALE GENOMIC DNA]</scope>
    <source>
        <strain evidence="1 2">SORGH_AS_1126</strain>
    </source>
</reference>
<dbReference type="EMBL" id="JAUTBL010000002">
    <property type="protein sequence ID" value="MDQ1186755.1"/>
    <property type="molecule type" value="Genomic_DNA"/>
</dbReference>